<evidence type="ECO:0000313" key="4">
    <source>
        <dbReference type="EMBL" id="MBW8186210.1"/>
    </source>
</evidence>
<comment type="similarity">
    <text evidence="1">Belongs to the ribosome association toxin RatA family.</text>
</comment>
<name>A0ABS7E969_9GAMM</name>
<proteinExistence type="inferred from homology"/>
<protein>
    <submittedName>
        <fullName evidence="4">SRPBCC family protein</fullName>
    </submittedName>
</protein>
<comment type="caution">
    <text evidence="4">The sequence shown here is derived from an EMBL/GenBank/DDBJ whole genome shotgun (WGS) entry which is preliminary data.</text>
</comment>
<accession>A0ABS7E969</accession>
<dbReference type="Proteomes" id="UP001195963">
    <property type="component" value="Unassembled WGS sequence"/>
</dbReference>
<evidence type="ECO:0000313" key="5">
    <source>
        <dbReference type="Proteomes" id="UP001195963"/>
    </source>
</evidence>
<dbReference type="Gene3D" id="3.30.530.20">
    <property type="match status" value="1"/>
</dbReference>
<dbReference type="CDD" id="cd07813">
    <property type="entry name" value="COQ10p_like"/>
    <property type="match status" value="1"/>
</dbReference>
<organism evidence="4 5">
    <name type="scientific">Shewanella nanhaiensis</name>
    <dbReference type="NCBI Taxonomy" id="2864872"/>
    <lineage>
        <taxon>Bacteria</taxon>
        <taxon>Pseudomonadati</taxon>
        <taxon>Pseudomonadota</taxon>
        <taxon>Gammaproteobacteria</taxon>
        <taxon>Alteromonadales</taxon>
        <taxon>Shewanellaceae</taxon>
        <taxon>Shewanella</taxon>
    </lineage>
</organism>
<keyword evidence="2" id="KW-1277">Toxin-antitoxin system</keyword>
<dbReference type="SUPFAM" id="SSF55961">
    <property type="entry name" value="Bet v1-like"/>
    <property type="match status" value="1"/>
</dbReference>
<evidence type="ECO:0000256" key="1">
    <source>
        <dbReference type="ARBA" id="ARBA00008918"/>
    </source>
</evidence>
<reference evidence="4 5" key="1">
    <citation type="submission" date="2021-07" db="EMBL/GenBank/DDBJ databases">
        <title>Shewanella sp. nov, isolated from SCS.</title>
        <authorList>
            <person name="Cao W.R."/>
        </authorList>
    </citation>
    <scope>NUCLEOTIDE SEQUENCE [LARGE SCALE GENOMIC DNA]</scope>
    <source>
        <strain evidence="4 5">NR704-98</strain>
    </source>
</reference>
<dbReference type="PANTHER" id="PTHR12901">
    <property type="entry name" value="SPERM PROTEIN HOMOLOG"/>
    <property type="match status" value="1"/>
</dbReference>
<dbReference type="InterPro" id="IPR023393">
    <property type="entry name" value="START-like_dom_sf"/>
</dbReference>
<evidence type="ECO:0000259" key="3">
    <source>
        <dbReference type="Pfam" id="PF03364"/>
    </source>
</evidence>
<keyword evidence="5" id="KW-1185">Reference proteome</keyword>
<gene>
    <name evidence="4" type="ORF">K0625_21545</name>
</gene>
<dbReference type="InterPro" id="IPR005031">
    <property type="entry name" value="COQ10_START"/>
</dbReference>
<dbReference type="PANTHER" id="PTHR12901:SF10">
    <property type="entry name" value="COENZYME Q-BINDING PROTEIN COQ10, MITOCHONDRIAL"/>
    <property type="match status" value="1"/>
</dbReference>
<dbReference type="InterPro" id="IPR044996">
    <property type="entry name" value="COQ10-like"/>
</dbReference>
<feature type="domain" description="Coenzyme Q-binding protein COQ10 START" evidence="3">
    <location>
        <begin position="12"/>
        <end position="135"/>
    </location>
</feature>
<dbReference type="Pfam" id="PF03364">
    <property type="entry name" value="Polyketide_cyc"/>
    <property type="match status" value="1"/>
</dbReference>
<evidence type="ECO:0000256" key="2">
    <source>
        <dbReference type="ARBA" id="ARBA00022649"/>
    </source>
</evidence>
<dbReference type="RefSeq" id="WP_064791873.1">
    <property type="nucleotide sequence ID" value="NZ_JAHZST010000022.1"/>
</dbReference>
<dbReference type="EMBL" id="JAHZST010000022">
    <property type="protein sequence ID" value="MBW8186210.1"/>
    <property type="molecule type" value="Genomic_DNA"/>
</dbReference>
<sequence length="145" mass="16189">MPQISRSVLVRFSAMQMYEIVNDVESYKEFLPGCVGGKVLEFDGSTMLASVDVSKAGISKTFTTRNQIVPGKSIQLALENGPFKHLVGEWRFTELTEDACKIDFELNFEFSSSLVDMAFGKIFNDLMTSMVTAFTGRAKVIYSEQ</sequence>